<dbReference type="PROSITE" id="PS51355">
    <property type="entry name" value="GLUTATHIONE_PEROXID_3"/>
    <property type="match status" value="1"/>
</dbReference>
<evidence type="ECO:0000256" key="2">
    <source>
        <dbReference type="ARBA" id="ARBA00022559"/>
    </source>
</evidence>
<accession>A0AAE0TL67</accession>
<keyword evidence="5" id="KW-1185">Reference proteome</keyword>
<organism evidence="4 5">
    <name type="scientific">Potamilus streckersoni</name>
    <dbReference type="NCBI Taxonomy" id="2493646"/>
    <lineage>
        <taxon>Eukaryota</taxon>
        <taxon>Metazoa</taxon>
        <taxon>Spiralia</taxon>
        <taxon>Lophotrochozoa</taxon>
        <taxon>Mollusca</taxon>
        <taxon>Bivalvia</taxon>
        <taxon>Autobranchia</taxon>
        <taxon>Heteroconchia</taxon>
        <taxon>Palaeoheterodonta</taxon>
        <taxon>Unionida</taxon>
        <taxon>Unionoidea</taxon>
        <taxon>Unionidae</taxon>
        <taxon>Ambleminae</taxon>
        <taxon>Lampsilini</taxon>
        <taxon>Potamilus</taxon>
    </lineage>
</organism>
<comment type="similarity">
    <text evidence="1">Belongs to the glutathione peroxidase family.</text>
</comment>
<dbReference type="InterPro" id="IPR000889">
    <property type="entry name" value="Glutathione_peroxidase"/>
</dbReference>
<dbReference type="AlphaFoldDB" id="A0AAE0TL67"/>
<reference evidence="4" key="1">
    <citation type="journal article" date="2021" name="Genome Biol. Evol.">
        <title>A High-Quality Reference Genome for a Parasitic Bivalve with Doubly Uniparental Inheritance (Bivalvia: Unionida).</title>
        <authorList>
            <person name="Smith C.H."/>
        </authorList>
    </citation>
    <scope>NUCLEOTIDE SEQUENCE</scope>
    <source>
        <strain evidence="4">CHS0354</strain>
    </source>
</reference>
<dbReference type="GO" id="GO:0004601">
    <property type="term" value="F:peroxidase activity"/>
    <property type="evidence" value="ECO:0007669"/>
    <property type="project" value="UniProtKB-KW"/>
</dbReference>
<proteinExistence type="inferred from homology"/>
<dbReference type="EMBL" id="JAEAOA010001901">
    <property type="protein sequence ID" value="KAK3612455.1"/>
    <property type="molecule type" value="Genomic_DNA"/>
</dbReference>
<evidence type="ECO:0000256" key="3">
    <source>
        <dbReference type="ARBA" id="ARBA00023002"/>
    </source>
</evidence>
<keyword evidence="3" id="KW-0560">Oxidoreductase</keyword>
<sequence>MNGIRFVRPGGGYVPTFQMFQKVKVNGENEHPLFTYLKSQCPPTQTEFSNNIMYQPVRVGDVNWNFEKFLISREGKPVKRYNSKVPPLVIARDIVDEIRRGRPDDARLEFLKRSSKLKLEINTLPTSNFTTISMTTPKP</sequence>
<dbReference type="SUPFAM" id="SSF52833">
    <property type="entry name" value="Thioredoxin-like"/>
    <property type="match status" value="1"/>
</dbReference>
<evidence type="ECO:0000313" key="4">
    <source>
        <dbReference type="EMBL" id="KAK3612455.1"/>
    </source>
</evidence>
<name>A0AAE0TL67_9BIVA</name>
<keyword evidence="2" id="KW-0575">Peroxidase</keyword>
<dbReference type="Pfam" id="PF00255">
    <property type="entry name" value="GSHPx"/>
    <property type="match status" value="1"/>
</dbReference>
<evidence type="ECO:0000313" key="5">
    <source>
        <dbReference type="Proteomes" id="UP001195483"/>
    </source>
</evidence>
<dbReference type="PANTHER" id="PTHR11592">
    <property type="entry name" value="GLUTATHIONE PEROXIDASE"/>
    <property type="match status" value="1"/>
</dbReference>
<reference evidence="4" key="3">
    <citation type="submission" date="2023-05" db="EMBL/GenBank/DDBJ databases">
        <authorList>
            <person name="Smith C.H."/>
        </authorList>
    </citation>
    <scope>NUCLEOTIDE SEQUENCE</scope>
    <source>
        <strain evidence="4">CHS0354</strain>
        <tissue evidence="4">Mantle</tissue>
    </source>
</reference>
<reference evidence="4" key="2">
    <citation type="journal article" date="2021" name="Genome Biol. Evol.">
        <title>Developing a high-quality reference genome for a parasitic bivalve with doubly uniparental inheritance (Bivalvia: Unionida).</title>
        <authorList>
            <person name="Smith C.H."/>
        </authorList>
    </citation>
    <scope>NUCLEOTIDE SEQUENCE</scope>
    <source>
        <strain evidence="4">CHS0354</strain>
        <tissue evidence="4">Mantle</tissue>
    </source>
</reference>
<dbReference type="Gene3D" id="3.40.30.10">
    <property type="entry name" value="Glutaredoxin"/>
    <property type="match status" value="1"/>
</dbReference>
<protein>
    <recommendedName>
        <fullName evidence="6">Glutathione peroxidase</fullName>
    </recommendedName>
</protein>
<dbReference type="PANTHER" id="PTHR11592:SF78">
    <property type="entry name" value="GLUTATHIONE PEROXIDASE"/>
    <property type="match status" value="1"/>
</dbReference>
<gene>
    <name evidence="4" type="ORF">CHS0354_032069</name>
</gene>
<evidence type="ECO:0000256" key="1">
    <source>
        <dbReference type="ARBA" id="ARBA00006926"/>
    </source>
</evidence>
<comment type="caution">
    <text evidence="4">The sequence shown here is derived from an EMBL/GenBank/DDBJ whole genome shotgun (WGS) entry which is preliminary data.</text>
</comment>
<evidence type="ECO:0008006" key="6">
    <source>
        <dbReference type="Google" id="ProtNLM"/>
    </source>
</evidence>
<dbReference type="Proteomes" id="UP001195483">
    <property type="component" value="Unassembled WGS sequence"/>
</dbReference>
<dbReference type="GO" id="GO:0006979">
    <property type="term" value="P:response to oxidative stress"/>
    <property type="evidence" value="ECO:0007669"/>
    <property type="project" value="InterPro"/>
</dbReference>
<dbReference type="InterPro" id="IPR036249">
    <property type="entry name" value="Thioredoxin-like_sf"/>
</dbReference>